<keyword evidence="1" id="KW-1133">Transmembrane helix</keyword>
<dbReference type="Proteomes" id="UP000191672">
    <property type="component" value="Unassembled WGS sequence"/>
</dbReference>
<accession>A0A1V6QBU0</accession>
<name>A0A1V6QBU0_9EURO</name>
<sequence length="84" mass="8970">MSSPTPTPKSSTSPWIILAITSGAFAALNGVFAKFAVISGYKIETEIDLEPWDTSNLPALCNSRPLGLGLPILELDLEHMGQLD</sequence>
<proteinExistence type="predicted"/>
<comment type="caution">
    <text evidence="2">The sequence shown here is derived from an EMBL/GenBank/DDBJ whole genome shotgun (WGS) entry which is preliminary data.</text>
</comment>
<evidence type="ECO:0000313" key="3">
    <source>
        <dbReference type="Proteomes" id="UP000191672"/>
    </source>
</evidence>
<protein>
    <submittedName>
        <fullName evidence="2">Uncharacterized protein</fullName>
    </submittedName>
</protein>
<evidence type="ECO:0000256" key="1">
    <source>
        <dbReference type="SAM" id="Phobius"/>
    </source>
</evidence>
<organism evidence="2 3">
    <name type="scientific">Penicillium antarcticum</name>
    <dbReference type="NCBI Taxonomy" id="416450"/>
    <lineage>
        <taxon>Eukaryota</taxon>
        <taxon>Fungi</taxon>
        <taxon>Dikarya</taxon>
        <taxon>Ascomycota</taxon>
        <taxon>Pezizomycotina</taxon>
        <taxon>Eurotiomycetes</taxon>
        <taxon>Eurotiomycetidae</taxon>
        <taxon>Eurotiales</taxon>
        <taxon>Aspergillaceae</taxon>
        <taxon>Penicillium</taxon>
    </lineage>
</organism>
<keyword evidence="1" id="KW-0812">Transmembrane</keyword>
<feature type="transmembrane region" description="Helical" evidence="1">
    <location>
        <begin position="12"/>
        <end position="32"/>
    </location>
</feature>
<reference evidence="3" key="1">
    <citation type="journal article" date="2017" name="Nat. Microbiol.">
        <title>Global analysis of biosynthetic gene clusters reveals vast potential of secondary metabolite production in Penicillium species.</title>
        <authorList>
            <person name="Nielsen J.C."/>
            <person name="Grijseels S."/>
            <person name="Prigent S."/>
            <person name="Ji B."/>
            <person name="Dainat J."/>
            <person name="Nielsen K.F."/>
            <person name="Frisvad J.C."/>
            <person name="Workman M."/>
            <person name="Nielsen J."/>
        </authorList>
    </citation>
    <scope>NUCLEOTIDE SEQUENCE [LARGE SCALE GENOMIC DNA]</scope>
    <source>
        <strain evidence="3">IBT 31811</strain>
    </source>
</reference>
<dbReference type="EMBL" id="MDYN01000007">
    <property type="protein sequence ID" value="OQD86685.1"/>
    <property type="molecule type" value="Genomic_DNA"/>
</dbReference>
<keyword evidence="3" id="KW-1185">Reference proteome</keyword>
<evidence type="ECO:0000313" key="2">
    <source>
        <dbReference type="EMBL" id="OQD86685.1"/>
    </source>
</evidence>
<dbReference type="AlphaFoldDB" id="A0A1V6QBU0"/>
<gene>
    <name evidence="2" type="ORF">PENANT_c007G06470</name>
</gene>
<keyword evidence="1" id="KW-0472">Membrane</keyword>